<keyword evidence="1" id="KW-1133">Transmembrane helix</keyword>
<dbReference type="Proteomes" id="UP000655796">
    <property type="component" value="Unassembled WGS sequence"/>
</dbReference>
<keyword evidence="1" id="KW-0472">Membrane</keyword>
<reference evidence="16 24" key="8">
    <citation type="submission" date="2018-10" db="EMBL/GenBank/DDBJ databases">
        <authorList>
            <person name="Vanduin D."/>
            <person name="Fouts D."/>
            <person name="Wright M."/>
            <person name="Sutton G."/>
            <person name="Nguyen K."/>
            <person name="Kreiswirth B."/>
            <person name="Chen L."/>
            <person name="Rojas L."/>
            <person name="Hujer A."/>
            <person name="Hujer K."/>
            <person name="Bonomo R."/>
            <person name="Adams M."/>
        </authorList>
    </citation>
    <scope>NUCLEOTIDE SEQUENCE [LARGE SCALE GENOMIC DNA]</scope>
    <source>
        <strain evidence="16 24">CRK0165</strain>
    </source>
</reference>
<dbReference type="Proteomes" id="UP000532829">
    <property type="component" value="Chromosome"/>
</dbReference>
<evidence type="ECO:0000313" key="23">
    <source>
        <dbReference type="Proteomes" id="UP000275975"/>
    </source>
</evidence>
<dbReference type="EMBL" id="JACXTD010000001">
    <property type="protein sequence ID" value="MBD3701771.1"/>
    <property type="molecule type" value="Genomic_DNA"/>
</dbReference>
<evidence type="ECO:0000313" key="25">
    <source>
        <dbReference type="Proteomes" id="UP000294951"/>
    </source>
</evidence>
<dbReference type="EMBL" id="CP068602">
    <property type="protein sequence ID" value="QQZ73541.1"/>
    <property type="molecule type" value="Genomic_DNA"/>
</dbReference>
<dbReference type="EMBL" id="RDAM01000001">
    <property type="protein sequence ID" value="RRF05230.1"/>
    <property type="molecule type" value="Genomic_DNA"/>
</dbReference>
<evidence type="ECO:0000313" key="17">
    <source>
        <dbReference type="EMBL" id="RRF05230.1"/>
    </source>
</evidence>
<reference evidence="3" key="15">
    <citation type="submission" date="2020-07" db="EMBL/GenBank/DDBJ databases">
        <title>Clinical and genomic characterization of carbapenemase-producing Enterobacterales causing secondary infections during the COVID-19 crisis at a New York City hospital.</title>
        <authorList>
            <person name="Gomez-Simmonds A."/>
            <person name="Annavajhala M.K."/>
            <person name="Uhlemann A.-C."/>
        </authorList>
    </citation>
    <scope>NUCLEOTIDE SEQUENCE</scope>
    <source>
        <strain evidence="6">KP1826</strain>
        <strain evidence="3">NK1590</strain>
        <strain evidence="4">NK1594</strain>
        <strain evidence="5">NK1607</strain>
    </source>
</reference>
<dbReference type="KEGG" id="kpnu:LI86_10340"/>
<evidence type="ECO:0000313" key="15">
    <source>
        <dbReference type="EMBL" id="RDT92183.1"/>
    </source>
</evidence>
<evidence type="ECO:0000313" key="30">
    <source>
        <dbReference type="Proteomes" id="UP000532829"/>
    </source>
</evidence>
<evidence type="ECO:0000313" key="14">
    <source>
        <dbReference type="EMBL" id="RBZ24827.1"/>
    </source>
</evidence>
<dbReference type="EMBL" id="MPYG04000132">
    <property type="protein sequence ID" value="ROG94191.1"/>
    <property type="molecule type" value="Genomic_DNA"/>
</dbReference>
<dbReference type="EMBL" id="VINI01000001">
    <property type="protein sequence ID" value="MSS29571.1"/>
    <property type="molecule type" value="Genomic_DNA"/>
</dbReference>
<evidence type="ECO:0000313" key="20">
    <source>
        <dbReference type="Proteomes" id="UP000031820"/>
    </source>
</evidence>
<reference evidence="17" key="7">
    <citation type="submission" date="2018-10" db="EMBL/GenBank/DDBJ databases">
        <authorList>
            <person name="Fan Y."/>
            <person name="Timp W."/>
            <person name="Bergman Y."/>
            <person name="Tamma P."/>
            <person name="Simner P."/>
        </authorList>
    </citation>
    <scope>NUCLEOTIDE SEQUENCE</scope>
    <source>
        <strain evidence="17">KLPN_104</strain>
    </source>
</reference>
<reference evidence="2 20" key="1">
    <citation type="submission" date="2014-10" db="EMBL/GenBank/DDBJ databases">
        <title>Plasmid movement, recombination, and chromosomal integration amongst multidrug resistant commensal Escherichia coli clones within a single commercial turkey flock.</title>
        <authorList>
            <person name="Lang K."/>
            <person name="Dorn K."/>
            <person name="Danzeisen J."/>
            <person name="Johnson T."/>
        </authorList>
    </citation>
    <scope>NUCLEOTIDE SEQUENCE [LARGE SCALE GENOMIC DNA]</scope>
    <source>
        <strain evidence="2 20">UMNturkey9</strain>
    </source>
</reference>
<dbReference type="EMBL" id="JAAKYD010000012">
    <property type="protein sequence ID" value="NGN73269.1"/>
    <property type="molecule type" value="Genomic_DNA"/>
</dbReference>
<evidence type="ECO:0000313" key="22">
    <source>
        <dbReference type="Proteomes" id="UP000234439"/>
    </source>
</evidence>
<sequence>MHVNVYVEKSGRCFTDLLKKLYLFRFQVLLPSTLLVSSRLLTSEYKLRDLDQVLSLLIPFSWLLFDRFDQV</sequence>
<proteinExistence type="predicted"/>
<evidence type="ECO:0000313" key="11">
    <source>
        <dbReference type="EMBL" id="QOU53876.1"/>
    </source>
</evidence>
<dbReference type="EMBL" id="CP066534">
    <property type="protein sequence ID" value="QQL31862.1"/>
    <property type="molecule type" value="Genomic_DNA"/>
</dbReference>
<reference evidence="19 26" key="12">
    <citation type="submission" date="2019-08" db="EMBL/GenBank/DDBJ databases">
        <title>Phenotypic and genetic characterization of extended-spectrum b-lactamase-producing hypermucoviscous Klebsiella pneumoniae from Chile.</title>
        <authorList>
            <person name="Morales-Leon F."/>
            <person name="Caro C."/>
            <person name="Opazo-Capurro A."/>
            <person name="Lincopan N."/>
            <person name="Dominguez-Yevenes M."/>
            <person name="Lima C."/>
            <person name="Bello-Toledo H."/>
            <person name="Gonzalez-Rocha G."/>
        </authorList>
    </citation>
    <scope>NUCLEOTIDE SEQUENCE [LARGE SCALE GENOMIC DNA]</scope>
    <source>
        <strain evidence="19 26">UCO-494</strain>
    </source>
</reference>
<dbReference type="Proteomes" id="UP000622731">
    <property type="component" value="Unassembled WGS sequence"/>
</dbReference>
<reference evidence="14" key="5">
    <citation type="submission" date="2018-07" db="EMBL/GenBank/DDBJ databases">
        <authorList>
            <person name="Martins R.C."/>
            <person name="Perdigao-Neto L.V."/>
            <person name="Costa S.F."/>
            <person name="Levin A.S.S."/>
        </authorList>
    </citation>
    <scope>NUCLEOTIDE SEQUENCE</scope>
    <source>
        <strain evidence="14">BC_5001</strain>
    </source>
</reference>
<evidence type="ECO:0000313" key="2">
    <source>
        <dbReference type="EMBL" id="KII04813.1"/>
    </source>
</evidence>
<evidence type="ECO:0000313" key="18">
    <source>
        <dbReference type="EMBL" id="TDK02588.1"/>
    </source>
</evidence>
<dbReference type="Proteomes" id="UP000322977">
    <property type="component" value="Unassembled WGS sequence"/>
</dbReference>
<dbReference type="Proteomes" id="UP000234439">
    <property type="component" value="Unassembled WGS sequence"/>
</dbReference>
<dbReference type="EMBL" id="NDBK01000050">
    <property type="protein sequence ID" value="OVF73570.1"/>
    <property type="molecule type" value="Genomic_DNA"/>
</dbReference>
<dbReference type="Proteomes" id="UP000254657">
    <property type="component" value="Unassembled WGS sequence"/>
</dbReference>
<evidence type="ECO:0000313" key="8">
    <source>
        <dbReference type="EMBL" id="NGN73269.1"/>
    </source>
</evidence>
<reference evidence="17 23" key="9">
    <citation type="journal article" date="2019" name="Antimicrob. Agents Chemother.">
        <title>Applying Rapid Whole Genome Sequencing to Predict Phenotypic Antimicrobial Susceptibility Testing Results Among Carbapenem-Resistant Klebsiella pneumoniae Clinical Isolates.</title>
        <authorList>
            <person name="Tamma P.D."/>
            <person name="Fan Y."/>
            <person name="Bergman Y."/>
            <person name="Pertea G."/>
            <person name="Kazmi A."/>
            <person name="Lewis S."/>
            <person name="Carroll K.C."/>
            <person name="Schatz M.C."/>
            <person name="Timp W."/>
            <person name="Simner P.J."/>
        </authorList>
    </citation>
    <scope>NUCLEOTIDE SEQUENCE [LARGE SCALE GENOMIC DNA]</scope>
    <source>
        <strain evidence="17 23">KLPN_104</strain>
    </source>
</reference>
<dbReference type="EMBL" id="QRCF01000011">
    <property type="protein sequence ID" value="RDT92183.1"/>
    <property type="molecule type" value="Genomic_DNA"/>
</dbReference>
<reference evidence="12 30" key="16">
    <citation type="submission" date="2020-12" db="EMBL/GenBank/DDBJ databases">
        <title>The complete genome of Klebsiella pneumoniae strain 090374.</title>
        <authorList>
            <person name="Wei L."/>
            <person name="Wen H."/>
            <person name="Liu L."/>
            <person name="Feng Y."/>
            <person name="Zong Z."/>
        </authorList>
    </citation>
    <scope>NUCLEOTIDE SEQUENCE [LARGE SCALE GENOMIC DNA]</scope>
    <source>
        <strain evidence="12 30">WCHKP090374</strain>
    </source>
</reference>
<dbReference type="RefSeq" id="WP_004145398.1">
    <property type="nucleotide sequence ID" value="NZ_AP018671.1"/>
</dbReference>
<dbReference type="Proteomes" id="UP000479475">
    <property type="component" value="Unassembled WGS sequence"/>
</dbReference>
<evidence type="ECO:0000313" key="24">
    <source>
        <dbReference type="Proteomes" id="UP000283322"/>
    </source>
</evidence>
<dbReference type="Proteomes" id="UP000598328">
    <property type="component" value="Unassembled WGS sequence"/>
</dbReference>
<evidence type="ECO:0000313" key="7">
    <source>
        <dbReference type="EMBL" id="MSS29571.1"/>
    </source>
</evidence>
<dbReference type="AlphaFoldDB" id="A0A099PN66"/>
<organism evidence="16 24">
    <name type="scientific">Klebsiella pneumoniae</name>
    <dbReference type="NCBI Taxonomy" id="573"/>
    <lineage>
        <taxon>Bacteria</taxon>
        <taxon>Pseudomonadati</taxon>
        <taxon>Pseudomonadota</taxon>
        <taxon>Gammaproteobacteria</taxon>
        <taxon>Enterobacterales</taxon>
        <taxon>Enterobacteriaceae</taxon>
        <taxon>Klebsiella/Raoultella group</taxon>
        <taxon>Klebsiella</taxon>
        <taxon>Klebsiella pneumoniae complex</taxon>
    </lineage>
</organism>
<reference evidence="18 25" key="10">
    <citation type="submission" date="2019-03" db="EMBL/GenBank/DDBJ databases">
        <title>Multidrug-Resistant Klebsiella pneumoniae Clinical Bloodstream Isolates in Shanghai, China.</title>
        <authorList>
            <person name="Wang S."/>
        </authorList>
    </citation>
    <scope>NUCLEOTIDE SEQUENCE [LARGE SCALE GENOMIC DNA]</scope>
    <source>
        <strain evidence="18 25">RJ1071</strain>
    </source>
</reference>
<reference evidence="8 29" key="14">
    <citation type="submission" date="2020-02" db="EMBL/GenBank/DDBJ databases">
        <title>Klebsiella pneumoniae genome sequencing and assembly.</title>
        <authorList>
            <person name="Starkova P.S."/>
            <person name="Sulyan O.S."/>
            <person name="Likholetova D.V."/>
            <person name="Ageevets V.A."/>
            <person name="Lazareva I.V."/>
            <person name="Sopova J.V."/>
            <person name="Sidorenko S.V."/>
        </authorList>
    </citation>
    <scope>NUCLEOTIDE SEQUENCE [LARGE SCALE GENOMIC DNA]</scope>
    <source>
        <strain evidence="8 29">2429</strain>
    </source>
</reference>
<reference evidence="10 22" key="2">
    <citation type="journal article" date="2017" name="J. Infect. Dis.">
        <title>An Analysis of the Epidemic of Klebsiella pneumoniae Carbapenemase-Producing K. pneumoniae: Convergence of Two Evolutionary Mechanisms Creates the Perfect Storm.</title>
        <authorList>
            <person name="Rojas L.J."/>
            <person name="Weinstock G.M."/>
            <person name="De La Cadena E."/>
            <person name="Diaz L."/>
            <person name="Rios R."/>
            <person name="Hanson B.M."/>
            <person name="Brown J.S."/>
            <person name="Vats P."/>
            <person name="Phillips D.S."/>
            <person name="Nguyen H."/>
            <person name="Hujer K.M."/>
            <person name="Correa A."/>
            <person name="Adams M.D."/>
            <person name="Perez F."/>
            <person name="Sodergren E."/>
            <person name="Narechania A."/>
            <person name="Planet P.J."/>
            <person name="Villegas M.V."/>
            <person name="Bonomo R.A."/>
            <person name="Arias C.A."/>
        </authorList>
    </citation>
    <scope>NUCLEOTIDE SEQUENCE [LARGE SCALE GENOMIC DNA]</scope>
    <source>
        <strain evidence="10 22">COL-Kpn30</strain>
    </source>
</reference>
<dbReference type="Proteomes" id="UP000595568">
    <property type="component" value="Chromosome"/>
</dbReference>
<evidence type="ECO:0000313" key="21">
    <source>
        <dbReference type="Proteomes" id="UP000196447"/>
    </source>
</evidence>
<gene>
    <name evidence="9" type="ORF">B5L96_11885</name>
    <name evidence="10" type="ORF">B6I68_01805</name>
    <name evidence="16" type="ORF">BL124_00017205</name>
    <name evidence="14" type="ORF">DM078_06870</name>
    <name evidence="15" type="ORF">DW286_12280</name>
    <name evidence="18" type="ORF">E1814_09950</name>
    <name evidence="17" type="ORF">EAO17_02785</name>
    <name evidence="7" type="ORF">FME62_01990</name>
    <name evidence="19" type="ORF">FXN67_13815</name>
    <name evidence="8" type="ORF">G4V31_14170</name>
    <name evidence="11" type="ORF">GJJ08_010995</name>
    <name evidence="12" type="ORF">H3G96_016935</name>
    <name evidence="6" type="ORF">IE978_27605</name>
    <name evidence="3" type="ORF">IE986_01855</name>
    <name evidence="4" type="ORF">IE988_19850</name>
    <name evidence="5" type="ORF">IE992_01835</name>
    <name evidence="13" type="ORF">JMZ77_10465</name>
    <name evidence="2" type="ORF">LS45_14525</name>
</gene>
<dbReference type="Proteomes" id="UP000253559">
    <property type="component" value="Unassembled WGS sequence"/>
</dbReference>
<dbReference type="Proteomes" id="UP000468995">
    <property type="component" value="Unassembled WGS sequence"/>
</dbReference>
<evidence type="ECO:0000313" key="3">
    <source>
        <dbReference type="EMBL" id="MBD3701771.1"/>
    </source>
</evidence>
<evidence type="ECO:0000313" key="13">
    <source>
        <dbReference type="EMBL" id="QQZ73541.1"/>
    </source>
</evidence>
<reference evidence="9 21" key="3">
    <citation type="submission" date="2017-03" db="EMBL/GenBank/DDBJ databases">
        <authorList>
            <person name="Fouts D."/>
            <person name="Stalin M.J."/>
            <person name="Chen L."/>
            <person name="Wright M."/>
            <person name="Sutton G."/>
            <person name="Nguyen K."/>
            <person name="Vanduin D."/>
            <person name="Rojas L."/>
            <person name="Hujer A."/>
            <person name="Hujer K."/>
            <person name="Bonomo R."/>
            <person name="Kreiswirth B."/>
            <person name="Adams M."/>
        </authorList>
    </citation>
    <scope>NUCLEOTIDE SEQUENCE [LARGE SCALE GENOMIC DNA]</scope>
    <source>
        <strain evidence="9 21">39383</strain>
    </source>
</reference>
<name>A0A099PN66_KLEPN</name>
<evidence type="ECO:0000313" key="29">
    <source>
        <dbReference type="Proteomes" id="UP000479475"/>
    </source>
</evidence>
<feature type="transmembrane region" description="Helical" evidence="1">
    <location>
        <begin position="22"/>
        <end position="41"/>
    </location>
</feature>
<dbReference type="EMBL" id="VSSY01000010">
    <property type="protein sequence ID" value="TYL78496.1"/>
    <property type="molecule type" value="Genomic_DNA"/>
</dbReference>
<evidence type="ECO:0000313" key="19">
    <source>
        <dbReference type="EMBL" id="TYL78496.1"/>
    </source>
</evidence>
<dbReference type="EMBL" id="SMTN01000007">
    <property type="protein sequence ID" value="TDK02588.1"/>
    <property type="molecule type" value="Genomic_DNA"/>
</dbReference>
<reference evidence="15" key="4">
    <citation type="submission" date="2018-07" db="EMBL/GenBank/DDBJ databases">
        <title>Draft genome sequence of Klebsiella pneumoniae K293.</title>
        <authorList>
            <person name="He F."/>
        </authorList>
    </citation>
    <scope>NUCLEOTIDE SEQUENCE</scope>
    <source>
        <strain evidence="15">K293</strain>
    </source>
</reference>
<evidence type="ECO:0000256" key="1">
    <source>
        <dbReference type="SAM" id="Phobius"/>
    </source>
</evidence>
<reference evidence="14" key="6">
    <citation type="submission" date="2018-08" db="EMBL/GenBank/DDBJ databases">
        <title>Klebsiella pneumoniae genome sequencing and assembly.</title>
        <authorList>
            <person name="Martins R.C.R."/>
            <person name="Perdigao-Neto L.V."/>
            <person name="Costa S.F."/>
            <person name="Levin A.S.S."/>
        </authorList>
    </citation>
    <scope>NUCLEOTIDE SEQUENCE</scope>
    <source>
        <strain evidence="14">BC_5001</strain>
    </source>
</reference>
<dbReference type="EMBL" id="QOHW01000003">
    <property type="protein sequence ID" value="RBZ24827.1"/>
    <property type="molecule type" value="Genomic_DNA"/>
</dbReference>
<dbReference type="EMBL" id="NCMJ01000011">
    <property type="protein sequence ID" value="PLE29533.1"/>
    <property type="molecule type" value="Genomic_DNA"/>
</dbReference>
<reference evidence="13 31" key="17">
    <citation type="submission" date="2021-01" db="EMBL/GenBank/DDBJ databases">
        <title>Genome sequencing of apramycin resistant K. pneumoniae.</title>
        <authorList>
            <person name="Chen L."/>
            <person name="Kreiswirth B."/>
        </authorList>
    </citation>
    <scope>NUCLEOTIDE SEQUENCE [LARGE SCALE GENOMIC DNA]</scope>
    <source>
        <strain evidence="13 31">59493</strain>
    </source>
</reference>
<reference evidence="11 27" key="13">
    <citation type="journal article" date="2020" name="Antibiotics">
        <title>Molecular Typing, Characterization of Antimicrobial Resistance, Virulence Profiling and Analysis of Whole-Genome Sequence of Clinical Klebsiella pneumoniae Isolates.</title>
        <authorList>
            <person name="Shelenkov A."/>
            <person name="Mikhaylova Y."/>
            <person name="Yanushevich Y."/>
            <person name="Samoilov A."/>
            <person name="Petrova L."/>
            <person name="Fomina V."/>
            <person name="Gusarov V."/>
            <person name="Zamyatin M."/>
            <person name="Shagin D."/>
            <person name="Akimkin V."/>
        </authorList>
    </citation>
    <scope>NUCLEOTIDE SEQUENCE [LARGE SCALE GENOMIC DNA]</scope>
    <source>
        <strain evidence="11 27">CriePir120</strain>
    </source>
</reference>
<dbReference type="EMBL" id="JACXTF010000001">
    <property type="protein sequence ID" value="MBD3720184.1"/>
    <property type="molecule type" value="Genomic_DNA"/>
</dbReference>
<dbReference type="EMBL" id="JACXSV010000009">
    <property type="protein sequence ID" value="MBD3723057.1"/>
    <property type="molecule type" value="Genomic_DNA"/>
</dbReference>
<protein>
    <submittedName>
        <fullName evidence="16">Uncharacterized protein</fullName>
    </submittedName>
</protein>
<dbReference type="Proteomes" id="UP000609027">
    <property type="component" value="Unassembled WGS sequence"/>
</dbReference>
<reference evidence="7 28" key="11">
    <citation type="submission" date="2019-07" db="EMBL/GenBank/DDBJ databases">
        <title>Genome sequence of OXA-232-producing Klebsiella pneumoniae ST23 from septicemic neonate.</title>
        <authorList>
            <person name="Mukherjee S."/>
            <person name="Naha S."/>
            <person name="Bhadury P."/>
            <person name="Basu S."/>
        </authorList>
    </citation>
    <scope>NUCLEOTIDE SEQUENCE [LARGE SCALE GENOMIC DNA]</scope>
    <source>
        <strain evidence="7 28">EN5275</strain>
    </source>
</reference>
<evidence type="ECO:0000313" key="16">
    <source>
        <dbReference type="EMBL" id="ROG94191.1"/>
    </source>
</evidence>
<dbReference type="Proteomes" id="UP000275975">
    <property type="component" value="Unassembled WGS sequence"/>
</dbReference>
<dbReference type="Proteomes" id="UP000283322">
    <property type="component" value="Unassembled WGS sequence"/>
</dbReference>
<dbReference type="Proteomes" id="UP000196447">
    <property type="component" value="Unassembled WGS sequence"/>
</dbReference>
<dbReference type="EMBL" id="JACXTJ010000001">
    <property type="protein sequence ID" value="MBD3720741.1"/>
    <property type="molecule type" value="Genomic_DNA"/>
</dbReference>
<evidence type="ECO:0000313" key="31">
    <source>
        <dbReference type="Proteomes" id="UP000595568"/>
    </source>
</evidence>
<evidence type="ECO:0000313" key="26">
    <source>
        <dbReference type="Proteomes" id="UP000322977"/>
    </source>
</evidence>
<dbReference type="EMBL" id="JRRF01000011">
    <property type="protein sequence ID" value="KII04813.1"/>
    <property type="molecule type" value="Genomic_DNA"/>
</dbReference>
<evidence type="ECO:0000313" key="4">
    <source>
        <dbReference type="EMBL" id="MBD3720184.1"/>
    </source>
</evidence>
<dbReference type="Proteomes" id="UP000031820">
    <property type="component" value="Unassembled WGS sequence"/>
</dbReference>
<evidence type="ECO:0000313" key="9">
    <source>
        <dbReference type="EMBL" id="OVF73570.1"/>
    </source>
</evidence>
<evidence type="ECO:0000313" key="12">
    <source>
        <dbReference type="EMBL" id="QQL31862.1"/>
    </source>
</evidence>
<evidence type="ECO:0000313" key="28">
    <source>
        <dbReference type="Proteomes" id="UP000468995"/>
    </source>
</evidence>
<evidence type="ECO:0000313" key="27">
    <source>
        <dbReference type="Proteomes" id="UP000439817"/>
    </source>
</evidence>
<keyword evidence="1" id="KW-0812">Transmembrane</keyword>
<evidence type="ECO:0000313" key="6">
    <source>
        <dbReference type="EMBL" id="MBD3723057.1"/>
    </source>
</evidence>
<dbReference type="EMBL" id="CP063008">
    <property type="protein sequence ID" value="QOU53876.1"/>
    <property type="molecule type" value="Genomic_DNA"/>
</dbReference>
<dbReference type="KEGG" id="kpne:KU54_010385"/>
<dbReference type="Proteomes" id="UP000294951">
    <property type="component" value="Unassembled WGS sequence"/>
</dbReference>
<accession>A0A099PN66</accession>
<evidence type="ECO:0000313" key="5">
    <source>
        <dbReference type="EMBL" id="MBD3720741.1"/>
    </source>
</evidence>
<dbReference type="Proteomes" id="UP000439817">
    <property type="component" value="Chromosome"/>
</dbReference>
<evidence type="ECO:0000313" key="10">
    <source>
        <dbReference type="EMBL" id="PLE29533.1"/>
    </source>
</evidence>